<feature type="signal peptide" evidence="1">
    <location>
        <begin position="1"/>
        <end position="17"/>
    </location>
</feature>
<organism evidence="2 3">
    <name type="scientific">Pristionchus fissidentatus</name>
    <dbReference type="NCBI Taxonomy" id="1538716"/>
    <lineage>
        <taxon>Eukaryota</taxon>
        <taxon>Metazoa</taxon>
        <taxon>Ecdysozoa</taxon>
        <taxon>Nematoda</taxon>
        <taxon>Chromadorea</taxon>
        <taxon>Rhabditida</taxon>
        <taxon>Rhabditina</taxon>
        <taxon>Diplogasteromorpha</taxon>
        <taxon>Diplogasteroidea</taxon>
        <taxon>Neodiplogasteridae</taxon>
        <taxon>Pristionchus</taxon>
    </lineage>
</organism>
<comment type="caution">
    <text evidence="2">The sequence shown here is derived from an EMBL/GenBank/DDBJ whole genome shotgun (WGS) entry which is preliminary data.</text>
</comment>
<evidence type="ECO:0000256" key="1">
    <source>
        <dbReference type="SAM" id="SignalP"/>
    </source>
</evidence>
<dbReference type="Proteomes" id="UP001432322">
    <property type="component" value="Unassembled WGS sequence"/>
</dbReference>
<keyword evidence="1" id="KW-0732">Signal</keyword>
<proteinExistence type="predicted"/>
<evidence type="ECO:0000313" key="2">
    <source>
        <dbReference type="EMBL" id="GMT27726.1"/>
    </source>
</evidence>
<feature type="chain" id="PRO_5043450680" description="SXP/RAL-2 family protein Ani s 5-like cation-binding domain-containing protein" evidence="1">
    <location>
        <begin position="18"/>
        <end position="184"/>
    </location>
</feature>
<gene>
    <name evidence="2" type="ORF">PFISCL1PPCAC_19023</name>
</gene>
<evidence type="ECO:0000313" key="3">
    <source>
        <dbReference type="Proteomes" id="UP001432322"/>
    </source>
</evidence>
<dbReference type="EMBL" id="BTSY01000005">
    <property type="protein sequence ID" value="GMT27726.1"/>
    <property type="molecule type" value="Genomic_DNA"/>
</dbReference>
<accession>A0AAV5WA82</accession>
<sequence length="184" mass="21875">MKWFIFIFALLAVTSHCEEDVSGRSHKYAGPLAAADRIVEAFYEEYPHLGKYDENEAQEFKQEVVTLREDEDDYYDALMKSPSAYPIFTAKLEKLRKYATSKASNYATMVKEMKDIEKTNRFLMFLIVNKPIIELERTWKEYSEKRGLDEEEIFNQNEDNEDEAHEVIYNKKESVWARKRREDL</sequence>
<dbReference type="AlphaFoldDB" id="A0AAV5WA82"/>
<keyword evidence="3" id="KW-1185">Reference proteome</keyword>
<name>A0AAV5WA82_9BILA</name>
<evidence type="ECO:0008006" key="4">
    <source>
        <dbReference type="Google" id="ProtNLM"/>
    </source>
</evidence>
<protein>
    <recommendedName>
        <fullName evidence="4">SXP/RAL-2 family protein Ani s 5-like cation-binding domain-containing protein</fullName>
    </recommendedName>
</protein>
<reference evidence="2" key="1">
    <citation type="submission" date="2023-10" db="EMBL/GenBank/DDBJ databases">
        <title>Genome assembly of Pristionchus species.</title>
        <authorList>
            <person name="Yoshida K."/>
            <person name="Sommer R.J."/>
        </authorList>
    </citation>
    <scope>NUCLEOTIDE SEQUENCE</scope>
    <source>
        <strain evidence="2">RS5133</strain>
    </source>
</reference>